<dbReference type="EMBL" id="JABAIL010000003">
    <property type="protein sequence ID" value="NLR91795.1"/>
    <property type="molecule type" value="Genomic_DNA"/>
</dbReference>
<evidence type="ECO:0000256" key="3">
    <source>
        <dbReference type="ARBA" id="ARBA00022452"/>
    </source>
</evidence>
<dbReference type="PROSITE" id="PS01156">
    <property type="entry name" value="TONB_DEPENDENT_REC_2"/>
    <property type="match status" value="1"/>
</dbReference>
<evidence type="ECO:0000259" key="12">
    <source>
        <dbReference type="Pfam" id="PF00593"/>
    </source>
</evidence>
<dbReference type="Pfam" id="PF07715">
    <property type="entry name" value="Plug"/>
    <property type="match status" value="1"/>
</dbReference>
<keyword evidence="5" id="KW-0732">Signal</keyword>
<reference evidence="14 15" key="1">
    <citation type="submission" date="2020-04" db="EMBL/GenBank/DDBJ databases">
        <title>Flammeovirga sp. SR4, a novel species isolated from seawater.</title>
        <authorList>
            <person name="Wang X."/>
        </authorList>
    </citation>
    <scope>NUCLEOTIDE SEQUENCE [LARGE SCALE GENOMIC DNA]</scope>
    <source>
        <strain evidence="14 15">SR4</strain>
    </source>
</reference>
<dbReference type="PANTHER" id="PTHR30069:SF29">
    <property type="entry name" value="HEMOGLOBIN AND HEMOGLOBIN-HAPTOGLOBIN-BINDING PROTEIN 1-RELATED"/>
    <property type="match status" value="1"/>
</dbReference>
<dbReference type="GO" id="GO:0015344">
    <property type="term" value="F:siderophore uptake transmembrane transporter activity"/>
    <property type="evidence" value="ECO:0007669"/>
    <property type="project" value="TreeGrafter"/>
</dbReference>
<evidence type="ECO:0000256" key="7">
    <source>
        <dbReference type="ARBA" id="ARBA00023136"/>
    </source>
</evidence>
<evidence type="ECO:0000256" key="9">
    <source>
        <dbReference type="ARBA" id="ARBA00023237"/>
    </source>
</evidence>
<accession>A0A7X8SKE9</accession>
<comment type="caution">
    <text evidence="14">The sequence shown here is derived from an EMBL/GenBank/DDBJ whole genome shotgun (WGS) entry which is preliminary data.</text>
</comment>
<dbReference type="GO" id="GO:0009279">
    <property type="term" value="C:cell outer membrane"/>
    <property type="evidence" value="ECO:0007669"/>
    <property type="project" value="UniProtKB-SubCell"/>
</dbReference>
<dbReference type="PROSITE" id="PS52016">
    <property type="entry name" value="TONB_DEPENDENT_REC_3"/>
    <property type="match status" value="1"/>
</dbReference>
<evidence type="ECO:0000256" key="8">
    <source>
        <dbReference type="ARBA" id="ARBA00023170"/>
    </source>
</evidence>
<sequence>MNNRIVQCILLSLIIITPLYAQKIIIENEEGEGIRGVLVSTDRNEVSISNAVGVVQLNPEAKSFSFSHVNYEAVEYTNEQLTAVIVLQQKIQSLQEVIVGANKWEEVKSEVPQQILEIQKKEAEFALPQTTADMLGNTGEVFIQKSQMGGGSPMIRGFAANQVLLVVDGVRMNNAIYRSGNLQNSISIDPYSISSAEVIFGPGSVMYGSDALGGVMDFHTTLPEYAERSKKLFYGDAQLKYASAMNENTANVHFNLASQKLAWTSTVSFSSFDDLKSGGWFPSEDYQFGNKLFLVSTDENGVDQLDTNPNQLRQSPSGYQQLNTLQKVAFKVNDQLELMYTFSFSNTSSIPRYDRLTELNPIMSNGAYMEVTMEDVIEINSTSLITTYGTTTPKFAEWEYGPQYWMMNNIRLIAQQNRSWYDNLSLIVGHQKVKEDRFFRKFNDTKRNESYVSLELFHLNMDVNKEISKKASLFYGIEGTYNDVQSSAIGKNILTGEVNKALPRYAGGGSQMTTLAGYITGKYKLTNHLVGTAGLRYTETFIKADYTDEASKTLHLPYDQLNTQVGSITGAIGLAYHPDNWQLNTQFAKGFKAPNIDDIAKVYNPSKDDLVIPNPQLKPTDVYTLDATVIHYFGDKLRVGANAYYSWLTNIMVRGPSTFLGMDSVFIEGDEYAVTSLQNADQARIWGVSAHVFYHFTEYLHLKGTYTYTNGRELITDAPLRHVPPFFGRLTLGYKKQKLHLALVGNYSGGIAYDALAPIEQTKPYLYSKEGALPWWTLGFNSSYRLTNYLECHFTVDNIFDLAYRTYSSGINSPGRNFGIAIKGYF</sequence>
<evidence type="ECO:0000313" key="14">
    <source>
        <dbReference type="EMBL" id="NLR91795.1"/>
    </source>
</evidence>
<keyword evidence="6 11" id="KW-0798">TonB box</keyword>
<dbReference type="GO" id="GO:0044718">
    <property type="term" value="P:siderophore transmembrane transport"/>
    <property type="evidence" value="ECO:0007669"/>
    <property type="project" value="TreeGrafter"/>
</dbReference>
<dbReference type="PANTHER" id="PTHR30069">
    <property type="entry name" value="TONB-DEPENDENT OUTER MEMBRANE RECEPTOR"/>
    <property type="match status" value="1"/>
</dbReference>
<dbReference type="RefSeq" id="WP_168882509.1">
    <property type="nucleotide sequence ID" value="NZ_JABAIL010000003.1"/>
</dbReference>
<dbReference type="Pfam" id="PF00593">
    <property type="entry name" value="TonB_dep_Rec_b-barrel"/>
    <property type="match status" value="1"/>
</dbReference>
<organism evidence="14 15">
    <name type="scientific">Flammeovirga agarivorans</name>
    <dbReference type="NCBI Taxonomy" id="2726742"/>
    <lineage>
        <taxon>Bacteria</taxon>
        <taxon>Pseudomonadati</taxon>
        <taxon>Bacteroidota</taxon>
        <taxon>Cytophagia</taxon>
        <taxon>Cytophagales</taxon>
        <taxon>Flammeovirgaceae</taxon>
        <taxon>Flammeovirga</taxon>
    </lineage>
</organism>
<keyword evidence="4 10" id="KW-0812">Transmembrane</keyword>
<evidence type="ECO:0000256" key="10">
    <source>
        <dbReference type="PROSITE-ProRule" id="PRU01360"/>
    </source>
</evidence>
<proteinExistence type="inferred from homology"/>
<dbReference type="InterPro" id="IPR036942">
    <property type="entry name" value="Beta-barrel_TonB_sf"/>
</dbReference>
<dbReference type="InterPro" id="IPR037066">
    <property type="entry name" value="Plug_dom_sf"/>
</dbReference>
<keyword evidence="3 10" id="KW-1134">Transmembrane beta strand</keyword>
<keyword evidence="9 10" id="KW-0998">Cell outer membrane</keyword>
<evidence type="ECO:0000256" key="6">
    <source>
        <dbReference type="ARBA" id="ARBA00023077"/>
    </source>
</evidence>
<comment type="similarity">
    <text evidence="10 11">Belongs to the TonB-dependent receptor family.</text>
</comment>
<evidence type="ECO:0000256" key="4">
    <source>
        <dbReference type="ARBA" id="ARBA00022692"/>
    </source>
</evidence>
<gene>
    <name evidence="14" type="ORF">HGP29_11285</name>
</gene>
<dbReference type="AlphaFoldDB" id="A0A7X8SKE9"/>
<comment type="subcellular location">
    <subcellularLocation>
        <location evidence="1 10">Cell outer membrane</location>
        <topology evidence="1 10">Multi-pass membrane protein</topology>
    </subcellularLocation>
</comment>
<keyword evidence="8 14" id="KW-0675">Receptor</keyword>
<dbReference type="Proteomes" id="UP000585050">
    <property type="component" value="Unassembled WGS sequence"/>
</dbReference>
<evidence type="ECO:0000256" key="11">
    <source>
        <dbReference type="RuleBase" id="RU003357"/>
    </source>
</evidence>
<evidence type="ECO:0000259" key="13">
    <source>
        <dbReference type="Pfam" id="PF07715"/>
    </source>
</evidence>
<evidence type="ECO:0000256" key="2">
    <source>
        <dbReference type="ARBA" id="ARBA00022448"/>
    </source>
</evidence>
<keyword evidence="7 10" id="KW-0472">Membrane</keyword>
<feature type="domain" description="TonB-dependent receptor-like beta-barrel" evidence="12">
    <location>
        <begin position="398"/>
        <end position="799"/>
    </location>
</feature>
<dbReference type="InterPro" id="IPR039426">
    <property type="entry name" value="TonB-dep_rcpt-like"/>
</dbReference>
<evidence type="ECO:0000256" key="1">
    <source>
        <dbReference type="ARBA" id="ARBA00004571"/>
    </source>
</evidence>
<dbReference type="Gene3D" id="2.40.170.20">
    <property type="entry name" value="TonB-dependent receptor, beta-barrel domain"/>
    <property type="match status" value="1"/>
</dbReference>
<keyword evidence="2 10" id="KW-0813">Transport</keyword>
<dbReference type="SUPFAM" id="SSF56935">
    <property type="entry name" value="Porins"/>
    <property type="match status" value="1"/>
</dbReference>
<dbReference type="InterPro" id="IPR000531">
    <property type="entry name" value="Beta-barrel_TonB"/>
</dbReference>
<evidence type="ECO:0000256" key="5">
    <source>
        <dbReference type="ARBA" id="ARBA00022729"/>
    </source>
</evidence>
<dbReference type="InterPro" id="IPR012910">
    <property type="entry name" value="Plug_dom"/>
</dbReference>
<feature type="domain" description="TonB-dependent receptor plug" evidence="13">
    <location>
        <begin position="108"/>
        <end position="215"/>
    </location>
</feature>
<dbReference type="InterPro" id="IPR010917">
    <property type="entry name" value="TonB_rcpt_CS"/>
</dbReference>
<name>A0A7X8SKE9_9BACT</name>
<keyword evidence="15" id="KW-1185">Reference proteome</keyword>
<dbReference type="Gene3D" id="2.170.130.10">
    <property type="entry name" value="TonB-dependent receptor, plug domain"/>
    <property type="match status" value="1"/>
</dbReference>
<evidence type="ECO:0000313" key="15">
    <source>
        <dbReference type="Proteomes" id="UP000585050"/>
    </source>
</evidence>
<protein>
    <submittedName>
        <fullName evidence="14">TonB-dependent receptor</fullName>
    </submittedName>
</protein>